<sequence>MMKHHADGEVLGEFLVSARSLAEYRAMFHLSDDDLTGRRILDCPGGAASFTAEASTLGAAVTAVDPIYARSTTELSVDAVTENDRAVAWAAANAHRYRWDWYGSPAGHAAIRRGAARRFADDVRAEPHRYIAASLPELPFPDGSFDLTLSSHLLFSYADRLDADFHLSALLELSRVTEGEARLYPLLDYTGAPLDDLIDHLRTELHDKGIPTALRKTHYEFHHGADTMLVLQPAT</sequence>
<keyword evidence="3" id="KW-1185">Reference proteome</keyword>
<protein>
    <recommendedName>
        <fullName evidence="1">Methyltransferase type 11 domain-containing protein</fullName>
    </recommendedName>
</protein>
<name>A0ABQ2L285_9NOCA</name>
<dbReference type="Gene3D" id="3.40.50.150">
    <property type="entry name" value="Vaccinia Virus protein VP39"/>
    <property type="match status" value="1"/>
</dbReference>
<dbReference type="EMBL" id="BMNE01000015">
    <property type="protein sequence ID" value="GGO00242.1"/>
    <property type="molecule type" value="Genomic_DNA"/>
</dbReference>
<dbReference type="Pfam" id="PF08241">
    <property type="entry name" value="Methyltransf_11"/>
    <property type="match status" value="1"/>
</dbReference>
<comment type="caution">
    <text evidence="2">The sequence shown here is derived from an EMBL/GenBank/DDBJ whole genome shotgun (WGS) entry which is preliminary data.</text>
</comment>
<evidence type="ECO:0000313" key="3">
    <source>
        <dbReference type="Proteomes" id="UP000658127"/>
    </source>
</evidence>
<feature type="domain" description="Methyltransferase type 11" evidence="1">
    <location>
        <begin position="124"/>
        <end position="177"/>
    </location>
</feature>
<dbReference type="Proteomes" id="UP000658127">
    <property type="component" value="Unassembled WGS sequence"/>
</dbReference>
<proteinExistence type="predicted"/>
<dbReference type="SUPFAM" id="SSF53335">
    <property type="entry name" value="S-adenosyl-L-methionine-dependent methyltransferases"/>
    <property type="match status" value="1"/>
</dbReference>
<accession>A0ABQ2L285</accession>
<evidence type="ECO:0000259" key="1">
    <source>
        <dbReference type="Pfam" id="PF08241"/>
    </source>
</evidence>
<organism evidence="2 3">
    <name type="scientific">Nocardia rhizosphaerihabitans</name>
    <dbReference type="NCBI Taxonomy" id="1691570"/>
    <lineage>
        <taxon>Bacteria</taxon>
        <taxon>Bacillati</taxon>
        <taxon>Actinomycetota</taxon>
        <taxon>Actinomycetes</taxon>
        <taxon>Mycobacteriales</taxon>
        <taxon>Nocardiaceae</taxon>
        <taxon>Nocardia</taxon>
    </lineage>
</organism>
<evidence type="ECO:0000313" key="2">
    <source>
        <dbReference type="EMBL" id="GGO00242.1"/>
    </source>
</evidence>
<reference evidence="3" key="1">
    <citation type="journal article" date="2019" name="Int. J. Syst. Evol. Microbiol.">
        <title>The Global Catalogue of Microorganisms (GCM) 10K type strain sequencing project: providing services to taxonomists for standard genome sequencing and annotation.</title>
        <authorList>
            <consortium name="The Broad Institute Genomics Platform"/>
            <consortium name="The Broad Institute Genome Sequencing Center for Infectious Disease"/>
            <person name="Wu L."/>
            <person name="Ma J."/>
        </authorList>
    </citation>
    <scope>NUCLEOTIDE SEQUENCE [LARGE SCALE GENOMIC DNA]</scope>
    <source>
        <strain evidence="3">CGMCC 4.7329</strain>
    </source>
</reference>
<dbReference type="InterPro" id="IPR013216">
    <property type="entry name" value="Methyltransf_11"/>
</dbReference>
<dbReference type="InterPro" id="IPR029063">
    <property type="entry name" value="SAM-dependent_MTases_sf"/>
</dbReference>
<gene>
    <name evidence="2" type="ORF">GCM10011610_69020</name>
</gene>